<evidence type="ECO:0008006" key="5">
    <source>
        <dbReference type="Google" id="ProtNLM"/>
    </source>
</evidence>
<dbReference type="Proteomes" id="UP001169492">
    <property type="component" value="Unassembled WGS sequence"/>
</dbReference>
<dbReference type="EMBL" id="JAGGJB010000008">
    <property type="protein sequence ID" value="MDN7125673.1"/>
    <property type="molecule type" value="Genomic_DNA"/>
</dbReference>
<dbReference type="EMBL" id="JAGGJC010000007">
    <property type="protein sequence ID" value="MDN7130680.1"/>
    <property type="molecule type" value="Genomic_DNA"/>
</dbReference>
<dbReference type="Proteomes" id="UP001169491">
    <property type="component" value="Unassembled WGS sequence"/>
</dbReference>
<evidence type="ECO:0000313" key="1">
    <source>
        <dbReference type="EMBL" id="MDN7125673.1"/>
    </source>
</evidence>
<keyword evidence="3" id="KW-1185">Reference proteome</keyword>
<accession>A0AAW7R3G2</accession>
<evidence type="ECO:0000313" key="2">
    <source>
        <dbReference type="EMBL" id="MDN7130680.1"/>
    </source>
</evidence>
<protein>
    <recommendedName>
        <fullName evidence="5">DNA polymerase III subunit psi</fullName>
    </recommendedName>
</protein>
<dbReference type="AlphaFoldDB" id="A0AAW7R3G2"/>
<comment type="caution">
    <text evidence="1">The sequence shown here is derived from an EMBL/GenBank/DDBJ whole genome shotgun (WGS) entry which is preliminary data.</text>
</comment>
<reference evidence="3 4" key="1">
    <citation type="submission" date="2021-03" db="EMBL/GenBank/DDBJ databases">
        <title>Pseudidiomarina terrestris, a new bacterium isolated from saline soil.</title>
        <authorList>
            <person name="Galisteo C."/>
            <person name="De La Haba R."/>
            <person name="Sanchez-Porro C."/>
            <person name="Ventosa A."/>
        </authorList>
    </citation>
    <scope>NUCLEOTIDE SEQUENCE [LARGE SCALE GENOMIC DNA]</scope>
    <source>
        <strain evidence="1 4">1APP75-32.1</strain>
        <strain evidence="3">1APR75-15</strain>
        <strain evidence="2">1ASR75-15</strain>
    </source>
</reference>
<dbReference type="RefSeq" id="WP_301775111.1">
    <property type="nucleotide sequence ID" value="NZ_JAGGJB010000008.1"/>
</dbReference>
<organism evidence="1 4">
    <name type="scientific">Pseudidiomarina terrestris</name>
    <dbReference type="NCBI Taxonomy" id="2820060"/>
    <lineage>
        <taxon>Bacteria</taxon>
        <taxon>Pseudomonadati</taxon>
        <taxon>Pseudomonadota</taxon>
        <taxon>Gammaproteobacteria</taxon>
        <taxon>Alteromonadales</taxon>
        <taxon>Idiomarinaceae</taxon>
        <taxon>Pseudidiomarina</taxon>
    </lineage>
</organism>
<evidence type="ECO:0000313" key="4">
    <source>
        <dbReference type="Proteomes" id="UP001169492"/>
    </source>
</evidence>
<sequence length="130" mass="14548">MNEASTSSSEADFPLWTKAQCEALAALNIPVWQPKAAPAVADKNSSSYFYKLKNWLLISTEPLPVQLPTWLQDVFRTLAPTVEQRPTEVSASTVEHSVDLLQLNLPETLNTELSATQKRELWTRISALHD</sequence>
<proteinExistence type="predicted"/>
<gene>
    <name evidence="1" type="ORF">J6I90_12350</name>
    <name evidence="2" type="ORF">J6I92_12445</name>
</gene>
<evidence type="ECO:0000313" key="3">
    <source>
        <dbReference type="Proteomes" id="UP001169491"/>
    </source>
</evidence>
<name>A0AAW7R3G2_9GAMM</name>